<evidence type="ECO:0000256" key="2">
    <source>
        <dbReference type="ARBA" id="ARBA00022603"/>
    </source>
</evidence>
<dbReference type="PANTHER" id="PTHR44742:SF2">
    <property type="entry name" value="24-METHYLENESTEROL C-METHYLTRANSFERASE 2"/>
    <property type="match status" value="1"/>
</dbReference>
<evidence type="ECO:0000259" key="10">
    <source>
        <dbReference type="PROSITE" id="PS51685"/>
    </source>
</evidence>
<comment type="subunit">
    <text evidence="1">Homodimer.</text>
</comment>
<evidence type="ECO:0000256" key="1">
    <source>
        <dbReference type="ARBA" id="ARBA00011738"/>
    </source>
</evidence>
<reference evidence="11" key="1">
    <citation type="journal article" date="2025" name="Foods">
        <title>Unveiling the Microbial Signatures of Arabica Coffee Cherries: Insights into Ripeness Specific Diversity, Functional Traits, and Implications for Quality and Safety.</title>
        <authorList>
            <consortium name="RefSeq"/>
            <person name="Tenea G.N."/>
            <person name="Cifuentes V."/>
            <person name="Reyes P."/>
            <person name="Cevallos-Vallejos M."/>
        </authorList>
    </citation>
    <scope>NUCLEOTIDE SEQUENCE [LARGE SCALE GENOMIC DNA]</scope>
</reference>
<protein>
    <submittedName>
        <fullName evidence="12">24-methylenesterol C-methyltransferase 2-like</fullName>
    </submittedName>
</protein>
<organism evidence="11 12">
    <name type="scientific">Coffea arabica</name>
    <name type="common">Arabian coffee</name>
    <dbReference type="NCBI Taxonomy" id="13443"/>
    <lineage>
        <taxon>Eukaryota</taxon>
        <taxon>Viridiplantae</taxon>
        <taxon>Streptophyta</taxon>
        <taxon>Embryophyta</taxon>
        <taxon>Tracheophyta</taxon>
        <taxon>Spermatophyta</taxon>
        <taxon>Magnoliopsida</taxon>
        <taxon>eudicotyledons</taxon>
        <taxon>Gunneridae</taxon>
        <taxon>Pentapetalae</taxon>
        <taxon>asterids</taxon>
        <taxon>lamiids</taxon>
        <taxon>Gentianales</taxon>
        <taxon>Rubiaceae</taxon>
        <taxon>Ixoroideae</taxon>
        <taxon>Gardenieae complex</taxon>
        <taxon>Bertiereae - Coffeeae clade</taxon>
        <taxon>Coffeeae</taxon>
        <taxon>Coffea</taxon>
    </lineage>
</organism>
<keyword evidence="5" id="KW-0443">Lipid metabolism</keyword>
<gene>
    <name evidence="12" type="primary">LOC113714103</name>
</gene>
<proteinExistence type="inferred from homology"/>
<evidence type="ECO:0000256" key="5">
    <source>
        <dbReference type="ARBA" id="ARBA00022955"/>
    </source>
</evidence>
<dbReference type="GO" id="GO:0009820">
    <property type="term" value="P:alkaloid metabolic process"/>
    <property type="evidence" value="ECO:0007669"/>
    <property type="project" value="UniProtKB-KW"/>
</dbReference>
<dbReference type="GO" id="GO:0032259">
    <property type="term" value="P:methylation"/>
    <property type="evidence" value="ECO:0007669"/>
    <property type="project" value="UniProtKB-KW"/>
</dbReference>
<keyword evidence="2 9" id="KW-0489">Methyltransferase</keyword>
<reference evidence="12" key="2">
    <citation type="submission" date="2025-08" db="UniProtKB">
        <authorList>
            <consortium name="RefSeq"/>
        </authorList>
    </citation>
    <scope>IDENTIFICATION</scope>
    <source>
        <tissue evidence="12">Leaves</tissue>
    </source>
</reference>
<dbReference type="GeneID" id="113714103"/>
<dbReference type="SUPFAM" id="SSF53335">
    <property type="entry name" value="S-adenosyl-L-methionine-dependent methyltransferases"/>
    <property type="match status" value="1"/>
</dbReference>
<keyword evidence="8" id="KW-0753">Steroid metabolism</keyword>
<sequence>MGMRDYFEKDLEFHSQDLEKTSESRHVHFCKFWKRFDGSDVIHSRWAMPGALGCVFLEPSRLHNSYRDATRIQEEIAIDLLGIKKSARILDAGCGIGGPMRTIAAHSSANVVGITINEYQINQARMHNEKANLDFLCEVIRGNFLQMPFPDNSFDGPYSIEATCHAPKLEEVYSEIY</sequence>
<name>A0A6P6UTB4_COFAR</name>
<evidence type="ECO:0000256" key="6">
    <source>
        <dbReference type="ARBA" id="ARBA00023011"/>
    </source>
</evidence>
<keyword evidence="7" id="KW-1207">Sterol metabolism</keyword>
<keyword evidence="6" id="KW-0756">Sterol biosynthesis</keyword>
<dbReference type="GO" id="GO:0016126">
    <property type="term" value="P:sterol biosynthetic process"/>
    <property type="evidence" value="ECO:0007669"/>
    <property type="project" value="UniProtKB-KW"/>
</dbReference>
<dbReference type="PROSITE" id="PS51685">
    <property type="entry name" value="SAM_MT_ERG6_SMT"/>
    <property type="match status" value="1"/>
</dbReference>
<dbReference type="AlphaFoldDB" id="A0A6P6UTB4"/>
<dbReference type="PANTHER" id="PTHR44742">
    <property type="match status" value="1"/>
</dbReference>
<dbReference type="Proteomes" id="UP001652660">
    <property type="component" value="Chromosome 10c"/>
</dbReference>
<keyword evidence="5" id="KW-0752">Steroid biosynthesis</keyword>
<feature type="domain" description="SAM-dependent methyltransferase Erg6/SMT-type" evidence="10">
    <location>
        <begin position="65"/>
        <end position="177"/>
    </location>
</feature>
<evidence type="ECO:0000256" key="8">
    <source>
        <dbReference type="ARBA" id="ARBA00023221"/>
    </source>
</evidence>
<dbReference type="RefSeq" id="XP_027093703.2">
    <property type="nucleotide sequence ID" value="XM_027237902.2"/>
</dbReference>
<keyword evidence="4 9" id="KW-0949">S-adenosyl-L-methionine</keyword>
<evidence type="ECO:0000256" key="7">
    <source>
        <dbReference type="ARBA" id="ARBA00023166"/>
    </source>
</evidence>
<evidence type="ECO:0000256" key="4">
    <source>
        <dbReference type="ARBA" id="ARBA00022691"/>
    </source>
</evidence>
<dbReference type="InterPro" id="IPR030384">
    <property type="entry name" value="MeTrfase_SMT"/>
</dbReference>
<keyword evidence="11" id="KW-1185">Reference proteome</keyword>
<evidence type="ECO:0000256" key="9">
    <source>
        <dbReference type="PROSITE-ProRule" id="PRU01022"/>
    </source>
</evidence>
<dbReference type="Pfam" id="PF08241">
    <property type="entry name" value="Methyltransf_11"/>
    <property type="match status" value="1"/>
</dbReference>
<evidence type="ECO:0000313" key="12">
    <source>
        <dbReference type="RefSeq" id="XP_027093703.2"/>
    </source>
</evidence>
<dbReference type="SUPFAM" id="SSF103511">
    <property type="entry name" value="Chlorophyll a-b binding protein"/>
    <property type="match status" value="1"/>
</dbReference>
<dbReference type="CDD" id="cd02440">
    <property type="entry name" value="AdoMet_MTases"/>
    <property type="match status" value="1"/>
</dbReference>
<evidence type="ECO:0000256" key="3">
    <source>
        <dbReference type="ARBA" id="ARBA00022679"/>
    </source>
</evidence>
<dbReference type="GO" id="GO:0008757">
    <property type="term" value="F:S-adenosylmethionine-dependent methyltransferase activity"/>
    <property type="evidence" value="ECO:0007669"/>
    <property type="project" value="InterPro"/>
</dbReference>
<dbReference type="GO" id="GO:0005737">
    <property type="term" value="C:cytoplasm"/>
    <property type="evidence" value="ECO:0007669"/>
    <property type="project" value="UniProtKB-ARBA"/>
</dbReference>
<keyword evidence="3 9" id="KW-0808">Transferase</keyword>
<dbReference type="Gene3D" id="3.40.50.150">
    <property type="entry name" value="Vaccinia Virus protein VP39"/>
    <property type="match status" value="1"/>
</dbReference>
<keyword evidence="5" id="KW-0444">Lipid biosynthesis</keyword>
<accession>A0A6P6UTB4</accession>
<dbReference type="InterPro" id="IPR013216">
    <property type="entry name" value="Methyltransf_11"/>
</dbReference>
<evidence type="ECO:0000313" key="11">
    <source>
        <dbReference type="Proteomes" id="UP001652660"/>
    </source>
</evidence>
<dbReference type="OrthoDB" id="4310724at2759"/>
<dbReference type="InterPro" id="IPR029063">
    <property type="entry name" value="SAM-dependent_MTases_sf"/>
</dbReference>
<comment type="similarity">
    <text evidence="9">Belongs to the class I-like SAM-binding methyltransferase superfamily. Erg6/SMT family.</text>
</comment>